<dbReference type="EMBL" id="BPQB01000058">
    <property type="protein sequence ID" value="GJE96320.1"/>
    <property type="molecule type" value="Genomic_DNA"/>
</dbReference>
<organism evidence="1 2">
    <name type="scientific">Phanerochaete sordida</name>
    <dbReference type="NCBI Taxonomy" id="48140"/>
    <lineage>
        <taxon>Eukaryota</taxon>
        <taxon>Fungi</taxon>
        <taxon>Dikarya</taxon>
        <taxon>Basidiomycota</taxon>
        <taxon>Agaricomycotina</taxon>
        <taxon>Agaricomycetes</taxon>
        <taxon>Polyporales</taxon>
        <taxon>Phanerochaetaceae</taxon>
        <taxon>Phanerochaete</taxon>
    </lineage>
</organism>
<reference evidence="1 2" key="1">
    <citation type="submission" date="2021-08" db="EMBL/GenBank/DDBJ databases">
        <title>Draft Genome Sequence of Phanerochaete sordida strain YK-624.</title>
        <authorList>
            <person name="Mori T."/>
            <person name="Dohra H."/>
            <person name="Suzuki T."/>
            <person name="Kawagishi H."/>
            <person name="Hirai H."/>
        </authorList>
    </citation>
    <scope>NUCLEOTIDE SEQUENCE [LARGE SCALE GENOMIC DNA]</scope>
    <source>
        <strain evidence="1 2">YK-624</strain>
    </source>
</reference>
<dbReference type="AlphaFoldDB" id="A0A9P3GJJ0"/>
<accession>A0A9P3GJJ0</accession>
<comment type="caution">
    <text evidence="1">The sequence shown here is derived from an EMBL/GenBank/DDBJ whole genome shotgun (WGS) entry which is preliminary data.</text>
</comment>
<dbReference type="Proteomes" id="UP000703269">
    <property type="component" value="Unassembled WGS sequence"/>
</dbReference>
<gene>
    <name evidence="1" type="ORF">PsYK624_125140</name>
</gene>
<sequence length="82" mass="9286">MSFTRDHSRKASQSTINLNITQDQFLRLAGHGHSSCRKGSVRSTIGPWNVRTQAMRAGRRYPASLSRETCLSLHTRHCCMLL</sequence>
<proteinExistence type="predicted"/>
<evidence type="ECO:0000313" key="2">
    <source>
        <dbReference type="Proteomes" id="UP000703269"/>
    </source>
</evidence>
<protein>
    <submittedName>
        <fullName evidence="1">Uncharacterized protein</fullName>
    </submittedName>
</protein>
<keyword evidence="2" id="KW-1185">Reference proteome</keyword>
<evidence type="ECO:0000313" key="1">
    <source>
        <dbReference type="EMBL" id="GJE96320.1"/>
    </source>
</evidence>
<name>A0A9P3GJJ0_9APHY</name>